<sequence length="459" mass="52039">MESSPAPDAPKDLLELPLEICGTVLSFLGKEDKTAFSRASRKCYFISFPSRFRGINLSEEGGRILLEQFENGWLQPARTCVRSVTFKYHNIKKFASILPTVKVFPNFNRLAIQLTGTDGIERNLYFSTIKLLSTLPSCDKIEYLSLNWARFPSRPRESIFQSAPETIEKHTGDESELPSNLSTCARYAAPVVKNLDDSPKLPYACEEERAYAQVFARLREKEQEFLGPFLSNENLTGELEALPFPPNLRTFEIDIADAQTYHFLSFFNTKADVHLSLKDTMKPIKTPTQPSVDVHLPTVKKVSISFDLGDVDTRLSEFLKPFSNLESLTITHRNDEVPQNTWSTVIPNFQRLREIALPWPLSRDRPTRNVNTIGQDIKERLNAGEFPSLRTIKLFKPRQLRGNVVGTVSKAGASADGTQDWNFNWTDDSFYHQDLRSDGVLPSGPTDPESFQFQIISSF</sequence>
<comment type="caution">
    <text evidence="1">The sequence shown here is derived from an EMBL/GenBank/DDBJ whole genome shotgun (WGS) entry which is preliminary data.</text>
</comment>
<organism evidence="1 2">
    <name type="scientific">Arthrobotrys musiformis</name>
    <dbReference type="NCBI Taxonomy" id="47236"/>
    <lineage>
        <taxon>Eukaryota</taxon>
        <taxon>Fungi</taxon>
        <taxon>Dikarya</taxon>
        <taxon>Ascomycota</taxon>
        <taxon>Pezizomycotina</taxon>
        <taxon>Orbiliomycetes</taxon>
        <taxon>Orbiliales</taxon>
        <taxon>Orbiliaceae</taxon>
        <taxon>Arthrobotrys</taxon>
    </lineage>
</organism>
<dbReference type="AlphaFoldDB" id="A0AAV9W794"/>
<evidence type="ECO:0008006" key="3">
    <source>
        <dbReference type="Google" id="ProtNLM"/>
    </source>
</evidence>
<proteinExistence type="predicted"/>
<accession>A0AAV9W794</accession>
<keyword evidence="2" id="KW-1185">Reference proteome</keyword>
<evidence type="ECO:0000313" key="2">
    <source>
        <dbReference type="Proteomes" id="UP001370758"/>
    </source>
</evidence>
<dbReference type="EMBL" id="JAVHJL010000006">
    <property type="protein sequence ID" value="KAK6501928.1"/>
    <property type="molecule type" value="Genomic_DNA"/>
</dbReference>
<name>A0AAV9W794_9PEZI</name>
<gene>
    <name evidence="1" type="ORF">TWF481_009747</name>
</gene>
<reference evidence="1 2" key="1">
    <citation type="submission" date="2023-08" db="EMBL/GenBank/DDBJ databases">
        <authorList>
            <person name="Palmer J.M."/>
        </authorList>
    </citation>
    <scope>NUCLEOTIDE SEQUENCE [LARGE SCALE GENOMIC DNA]</scope>
    <source>
        <strain evidence="1 2">TWF481</strain>
    </source>
</reference>
<evidence type="ECO:0000313" key="1">
    <source>
        <dbReference type="EMBL" id="KAK6501928.1"/>
    </source>
</evidence>
<protein>
    <recommendedName>
        <fullName evidence="3">F-box domain-containing protein</fullName>
    </recommendedName>
</protein>
<dbReference type="Proteomes" id="UP001370758">
    <property type="component" value="Unassembled WGS sequence"/>
</dbReference>